<evidence type="ECO:0000313" key="2">
    <source>
        <dbReference type="EMBL" id="SVC60702.1"/>
    </source>
</evidence>
<dbReference type="GO" id="GO:0008757">
    <property type="term" value="F:S-adenosylmethionine-dependent methyltransferase activity"/>
    <property type="evidence" value="ECO:0007669"/>
    <property type="project" value="InterPro"/>
</dbReference>
<dbReference type="SUPFAM" id="SSF53335">
    <property type="entry name" value="S-adenosyl-L-methionine-dependent methyltransferases"/>
    <property type="match status" value="1"/>
</dbReference>
<sequence>MGELFNLTNANVKLYDGPPRNMDPTFGYDYFDNTRDTGYGGYNYDGRWKPVAKVILEKYNLKSGDRILDMGCGKGFLLADIIEECPGIEAKGIEISEYAIKNAHPPAKQHMSLGSIEKLPFPDDYFDAIMAINVFHFLSPEKTEIAFKEMLRVGKGSKNYFVHVDAFTNEVERERLLAWAPIIKTVYSCDDRLNLFG</sequence>
<reference evidence="2" key="1">
    <citation type="submission" date="2018-05" db="EMBL/GenBank/DDBJ databases">
        <authorList>
            <person name="Lanie J.A."/>
            <person name="Ng W.-L."/>
            <person name="Kazmierczak K.M."/>
            <person name="Andrzejewski T.M."/>
            <person name="Davidsen T.M."/>
            <person name="Wayne K.J."/>
            <person name="Tettelin H."/>
            <person name="Glass J.I."/>
            <person name="Rusch D."/>
            <person name="Podicherti R."/>
            <person name="Tsui H.-C.T."/>
            <person name="Winkler M.E."/>
        </authorList>
    </citation>
    <scope>NUCLEOTIDE SEQUENCE</scope>
</reference>
<accession>A0A382NLX1</accession>
<evidence type="ECO:0000259" key="1">
    <source>
        <dbReference type="Pfam" id="PF08241"/>
    </source>
</evidence>
<feature type="domain" description="Methyltransferase type 11" evidence="1">
    <location>
        <begin position="68"/>
        <end position="155"/>
    </location>
</feature>
<feature type="non-terminal residue" evidence="2">
    <location>
        <position position="197"/>
    </location>
</feature>
<dbReference type="EMBL" id="UINC01100556">
    <property type="protein sequence ID" value="SVC60702.1"/>
    <property type="molecule type" value="Genomic_DNA"/>
</dbReference>
<protein>
    <recommendedName>
        <fullName evidence="1">Methyltransferase type 11 domain-containing protein</fullName>
    </recommendedName>
</protein>
<dbReference type="AlphaFoldDB" id="A0A382NLX1"/>
<dbReference type="CDD" id="cd02440">
    <property type="entry name" value="AdoMet_MTases"/>
    <property type="match status" value="1"/>
</dbReference>
<dbReference type="PANTHER" id="PTHR43861:SF1">
    <property type="entry name" value="TRANS-ACONITATE 2-METHYLTRANSFERASE"/>
    <property type="match status" value="1"/>
</dbReference>
<dbReference type="Pfam" id="PF08241">
    <property type="entry name" value="Methyltransf_11"/>
    <property type="match status" value="1"/>
</dbReference>
<organism evidence="2">
    <name type="scientific">marine metagenome</name>
    <dbReference type="NCBI Taxonomy" id="408172"/>
    <lineage>
        <taxon>unclassified sequences</taxon>
        <taxon>metagenomes</taxon>
        <taxon>ecological metagenomes</taxon>
    </lineage>
</organism>
<dbReference type="Gene3D" id="3.40.50.150">
    <property type="entry name" value="Vaccinia Virus protein VP39"/>
    <property type="match status" value="1"/>
</dbReference>
<dbReference type="PANTHER" id="PTHR43861">
    <property type="entry name" value="TRANS-ACONITATE 2-METHYLTRANSFERASE-RELATED"/>
    <property type="match status" value="1"/>
</dbReference>
<dbReference type="InterPro" id="IPR029063">
    <property type="entry name" value="SAM-dependent_MTases_sf"/>
</dbReference>
<gene>
    <name evidence="2" type="ORF">METZ01_LOCUS313556</name>
</gene>
<name>A0A382NLX1_9ZZZZ</name>
<proteinExistence type="predicted"/>
<dbReference type="InterPro" id="IPR013216">
    <property type="entry name" value="Methyltransf_11"/>
</dbReference>